<name>A0A077ZI71_TRITR</name>
<proteinExistence type="predicted"/>
<protein>
    <submittedName>
        <fullName evidence="1">Uncharacterized protein</fullName>
    </submittedName>
</protein>
<gene>
    <name evidence="1" type="ORF">TTRE_0000783901</name>
</gene>
<accession>A0A077ZI71</accession>
<dbReference type="AlphaFoldDB" id="A0A077ZI71"/>
<keyword evidence="2" id="KW-1185">Reference proteome</keyword>
<evidence type="ECO:0000313" key="2">
    <source>
        <dbReference type="Proteomes" id="UP000030665"/>
    </source>
</evidence>
<reference evidence="1" key="2">
    <citation type="submission" date="2014-03" db="EMBL/GenBank/DDBJ databases">
        <title>The whipworm genome and dual-species transcriptomics of an intimate host-pathogen interaction.</title>
        <authorList>
            <person name="Foth B.J."/>
            <person name="Tsai I.J."/>
            <person name="Reid A.J."/>
            <person name="Bancroft A.J."/>
            <person name="Nichol S."/>
            <person name="Tracey A."/>
            <person name="Holroyd N."/>
            <person name="Cotton J.A."/>
            <person name="Stanley E.J."/>
            <person name="Zarowiecki M."/>
            <person name="Liu J.Z."/>
            <person name="Huckvale T."/>
            <person name="Cooper P.J."/>
            <person name="Grencis R.K."/>
            <person name="Berriman M."/>
        </authorList>
    </citation>
    <scope>NUCLEOTIDE SEQUENCE [LARGE SCALE GENOMIC DNA]</scope>
</reference>
<reference evidence="1" key="1">
    <citation type="submission" date="2014-01" db="EMBL/GenBank/DDBJ databases">
        <authorList>
            <person name="Aslett M."/>
        </authorList>
    </citation>
    <scope>NUCLEOTIDE SEQUENCE</scope>
</reference>
<sequence>MFVFELVRLDFGAIFESKPKPRGCSWPAVIDNAQKANLWTIYTHKTSNNSEEPGPEFNGLLSTVMIANFPSSYDAFGSAIMHCDNRESTFDNVEEVMRQKF</sequence>
<dbReference type="EMBL" id="HG806612">
    <property type="protein sequence ID" value="CDW59504.1"/>
    <property type="molecule type" value="Genomic_DNA"/>
</dbReference>
<evidence type="ECO:0000313" key="1">
    <source>
        <dbReference type="EMBL" id="CDW59504.1"/>
    </source>
</evidence>
<organism evidence="1 2">
    <name type="scientific">Trichuris trichiura</name>
    <name type="common">Whipworm</name>
    <name type="synonym">Trichocephalus trichiurus</name>
    <dbReference type="NCBI Taxonomy" id="36087"/>
    <lineage>
        <taxon>Eukaryota</taxon>
        <taxon>Metazoa</taxon>
        <taxon>Ecdysozoa</taxon>
        <taxon>Nematoda</taxon>
        <taxon>Enoplea</taxon>
        <taxon>Dorylaimia</taxon>
        <taxon>Trichinellida</taxon>
        <taxon>Trichuridae</taxon>
        <taxon>Trichuris</taxon>
    </lineage>
</organism>
<dbReference type="Proteomes" id="UP000030665">
    <property type="component" value="Unassembled WGS sequence"/>
</dbReference>